<reference evidence="3 4" key="1">
    <citation type="submission" date="2018-02" db="EMBL/GenBank/DDBJ databases">
        <title>Draft Genome of Achromobacter spanius stain 6.</title>
        <authorList>
            <person name="Gunasekera T.S."/>
            <person name="Radwan O."/>
            <person name="Ruiz O.N."/>
        </authorList>
    </citation>
    <scope>NUCLEOTIDE SEQUENCE [LARGE SCALE GENOMIC DNA]</scope>
    <source>
        <strain evidence="3 4">6</strain>
    </source>
</reference>
<dbReference type="SUPFAM" id="SSF52540">
    <property type="entry name" value="P-loop containing nucleoside triphosphate hydrolases"/>
    <property type="match status" value="1"/>
</dbReference>
<dbReference type="GeneID" id="92905955"/>
<reference evidence="2" key="2">
    <citation type="submission" date="2022-09" db="EMBL/GenBank/DDBJ databases">
        <title>Intensive care unit water sources are persistently colonized with multi-drug resistant bacteria and are the site of extensive horizontal gene transfer of antibiotic resistance genes.</title>
        <authorList>
            <person name="Diorio-Toth L."/>
        </authorList>
    </citation>
    <scope>NUCLEOTIDE SEQUENCE</scope>
    <source>
        <strain evidence="2">GD03843</strain>
    </source>
</reference>
<gene>
    <name evidence="3" type="ORF">C4E15_06190</name>
    <name evidence="2" type="ORF">N5D93_06690</name>
</gene>
<evidence type="ECO:0000256" key="1">
    <source>
        <dbReference type="SAM" id="MobiDB-lite"/>
    </source>
</evidence>
<evidence type="ECO:0000313" key="2">
    <source>
        <dbReference type="EMBL" id="MDH0735489.1"/>
    </source>
</evidence>
<protein>
    <submittedName>
        <fullName evidence="3">Conjugal transfer protein TraC</fullName>
    </submittedName>
</protein>
<feature type="compositionally biased region" description="Basic and acidic residues" evidence="1">
    <location>
        <begin position="352"/>
        <end position="365"/>
    </location>
</feature>
<evidence type="ECO:0000313" key="3">
    <source>
        <dbReference type="EMBL" id="PPA77600.1"/>
    </source>
</evidence>
<feature type="region of interest" description="Disordered" evidence="1">
    <location>
        <begin position="344"/>
        <end position="365"/>
    </location>
</feature>
<dbReference type="EMBL" id="PREU01000002">
    <property type="protein sequence ID" value="PPA77600.1"/>
    <property type="molecule type" value="Genomic_DNA"/>
</dbReference>
<evidence type="ECO:0000313" key="4">
    <source>
        <dbReference type="Proteomes" id="UP000239990"/>
    </source>
</evidence>
<comment type="caution">
    <text evidence="3">The sequence shown here is derived from an EMBL/GenBank/DDBJ whole genome shotgun (WGS) entry which is preliminary data.</text>
</comment>
<proteinExistence type="predicted"/>
<dbReference type="Proteomes" id="UP000239990">
    <property type="component" value="Unassembled WGS sequence"/>
</dbReference>
<dbReference type="RefSeq" id="WP_100854044.1">
    <property type="nucleotide sequence ID" value="NZ_CADIJT010000003.1"/>
</dbReference>
<dbReference type="PANTHER" id="PTHR30121">
    <property type="entry name" value="UNCHARACTERIZED PROTEIN YJGR-RELATED"/>
    <property type="match status" value="1"/>
</dbReference>
<dbReference type="PANTHER" id="PTHR30121:SF12">
    <property type="entry name" value="TYPE IV SECRETION SYSTEM PROTEIN CAGE"/>
    <property type="match status" value="1"/>
</dbReference>
<organism evidence="3 4">
    <name type="scientific">Achromobacter spanius</name>
    <dbReference type="NCBI Taxonomy" id="217203"/>
    <lineage>
        <taxon>Bacteria</taxon>
        <taxon>Pseudomonadati</taxon>
        <taxon>Pseudomonadota</taxon>
        <taxon>Betaproteobacteria</taxon>
        <taxon>Burkholderiales</taxon>
        <taxon>Alcaligenaceae</taxon>
        <taxon>Achromobacter</taxon>
    </lineage>
</organism>
<dbReference type="EMBL" id="JAOCDZ010000003">
    <property type="protein sequence ID" value="MDH0735489.1"/>
    <property type="molecule type" value="Genomic_DNA"/>
</dbReference>
<dbReference type="InterPro" id="IPR027417">
    <property type="entry name" value="P-loop_NTPase"/>
</dbReference>
<dbReference type="Gene3D" id="3.40.50.300">
    <property type="entry name" value="P-loop containing nucleotide triphosphate hydrolases"/>
    <property type="match status" value="1"/>
</dbReference>
<dbReference type="KEGG" id="asw:CVS48_08435"/>
<sequence>MLLTEKEGYRLDAGTLGELEAARASGLAPTAELLPWMFRYNDQIVVNKDSSLMACFEYTGPDTDSQSSAQLLGLMQQAEHAFQVASRYPLTFWFITHRRKCDPYTAAVMPDPYSQIVEDERSNAFKTKSNFINRHYVAIALSASAGLDRIAGRFFHAMAHEKAGPVQAIVHALRGIWSDQADFAYTSVELSAAVKEFENHLSRMRASLPGLTLTRLIGDTLGAFLASCAAPAAPRRAEVAMVDFLDESMANGEVIPAEDYALFKAESYKRIGVVTGVPAAHQFYPSRLRPHALDDLLKVPGEVTISHVYRIQDASASTRMIEKMGSYHRTSALNLRALASVAANSGDPNYSPREDRGRVEAADETEDLKKDVNRGKIAYGQYTLSVTSFSAPFQGERVEDWDEAMKQARATAGKVGDALISAKFLPLVETLGTLSTWSASIPGAWRDIARWAPLRSEVVARAVPLRTVSQGSKENRHLSTTMKRPSPALAGLPTDYGTPYFWTGFYHDIGHTLVCGETGLGKTTIVNLGWTLFRKYTGSDVFIFDRTFSSRIPIMMQGGVYCDPEDTSADRLTVNPLSLIGEVRHLKFVKDWICTLSERRGYSATSADREELEKALLGTIKLRRKDWKLHAVYVQLPVGSFRNALSEWVGDSLNARWFDNELDIFDEIATGRAAAVLGIEMGKLLAQPDVLVPYLLYCFYRIQDRIESRRNSGLVAPTFIGLPEVWGYLEEPIFARKLAEWIDTLRKLLGCVWMDAQSPERYINSPIYASIRDNVPNRIVLPYPAAKTSPSLRKAFTELGLNPQQIDQLAEGTPKQDYFLTQKDGFMRKVALRLDPRSLAVLRSELDAQALFDHHRASGRQDWREAYFQEVSRVPNP</sequence>
<name>A0A2K8S0C3_9BURK</name>
<dbReference type="AlphaFoldDB" id="A0A2K8S0C3"/>
<dbReference type="Proteomes" id="UP001161094">
    <property type="component" value="Unassembled WGS sequence"/>
</dbReference>
<accession>A0A2K8S0C3</accession>
<dbReference type="OrthoDB" id="9816422at2"/>
<dbReference type="InterPro" id="IPR051162">
    <property type="entry name" value="T4SS_component"/>
</dbReference>